<feature type="transmembrane region" description="Helical" evidence="5">
    <location>
        <begin position="106"/>
        <end position="124"/>
    </location>
</feature>
<feature type="transmembrane region" description="Helical" evidence="5">
    <location>
        <begin position="201"/>
        <end position="220"/>
    </location>
</feature>
<evidence type="ECO:0000313" key="7">
    <source>
        <dbReference type="Proteomes" id="UP000808372"/>
    </source>
</evidence>
<accession>A0A8U1BUR0</accession>
<dbReference type="GO" id="GO:0006508">
    <property type="term" value="P:proteolysis"/>
    <property type="evidence" value="ECO:0007669"/>
    <property type="project" value="UniProtKB-KW"/>
</dbReference>
<dbReference type="InterPro" id="IPR043504">
    <property type="entry name" value="Peptidase_S1_PA_chymotrypsin"/>
</dbReference>
<dbReference type="SUPFAM" id="SSF50494">
    <property type="entry name" value="Trypsin-like serine proteases"/>
    <property type="match status" value="1"/>
</dbReference>
<feature type="transmembrane region" description="Helical" evidence="5">
    <location>
        <begin position="51"/>
        <end position="74"/>
    </location>
</feature>
<dbReference type="PANTHER" id="PTHR24271">
    <property type="entry name" value="KALLIKREIN-RELATED"/>
    <property type="match status" value="1"/>
</dbReference>
<reference evidence="8" key="1">
    <citation type="submission" date="2025-08" db="UniProtKB">
        <authorList>
            <consortium name="RefSeq"/>
        </authorList>
    </citation>
    <scope>IDENTIFICATION</scope>
    <source>
        <tissue evidence="8">White muscle</tissue>
    </source>
</reference>
<dbReference type="Proteomes" id="UP000808372">
    <property type="component" value="Chromosome 13"/>
</dbReference>
<evidence type="ECO:0000259" key="6">
    <source>
        <dbReference type="PROSITE" id="PS50240"/>
    </source>
</evidence>
<dbReference type="Gene3D" id="2.40.10.10">
    <property type="entry name" value="Trypsin-like serine proteases"/>
    <property type="match status" value="1"/>
</dbReference>
<name>A0A8U1BUR0_SALNM</name>
<feature type="transmembrane region" description="Helical" evidence="5">
    <location>
        <begin position="227"/>
        <end position="252"/>
    </location>
</feature>
<evidence type="ECO:0000313" key="8">
    <source>
        <dbReference type="RefSeq" id="XP_038862548.1"/>
    </source>
</evidence>
<evidence type="ECO:0000256" key="1">
    <source>
        <dbReference type="ARBA" id="ARBA00022670"/>
    </source>
</evidence>
<keyword evidence="5" id="KW-0472">Membrane</keyword>
<keyword evidence="1" id="KW-0645">Protease</keyword>
<dbReference type="SMART" id="SM00020">
    <property type="entry name" value="Tryp_SPc"/>
    <property type="match status" value="1"/>
</dbReference>
<organism evidence="7 8">
    <name type="scientific">Salvelinus namaycush</name>
    <name type="common">Lake trout</name>
    <name type="synonym">Salmo namaycush</name>
    <dbReference type="NCBI Taxonomy" id="8040"/>
    <lineage>
        <taxon>Eukaryota</taxon>
        <taxon>Metazoa</taxon>
        <taxon>Chordata</taxon>
        <taxon>Craniata</taxon>
        <taxon>Vertebrata</taxon>
        <taxon>Euteleostomi</taxon>
        <taxon>Actinopterygii</taxon>
        <taxon>Neopterygii</taxon>
        <taxon>Teleostei</taxon>
        <taxon>Protacanthopterygii</taxon>
        <taxon>Salmoniformes</taxon>
        <taxon>Salmonidae</taxon>
        <taxon>Salmoninae</taxon>
        <taxon>Salvelinus</taxon>
    </lineage>
</organism>
<keyword evidence="2" id="KW-0378">Hydrolase</keyword>
<dbReference type="InterPro" id="IPR009003">
    <property type="entry name" value="Peptidase_S1_PA"/>
</dbReference>
<evidence type="ECO:0000256" key="4">
    <source>
        <dbReference type="ARBA" id="ARBA00023157"/>
    </source>
</evidence>
<dbReference type="GeneID" id="120058153"/>
<gene>
    <name evidence="8" type="primary">LOC120058153</name>
</gene>
<evidence type="ECO:0000256" key="2">
    <source>
        <dbReference type="ARBA" id="ARBA00022801"/>
    </source>
</evidence>
<dbReference type="InterPro" id="IPR001254">
    <property type="entry name" value="Trypsin_dom"/>
</dbReference>
<feature type="transmembrane region" description="Helical" evidence="5">
    <location>
        <begin position="25"/>
        <end position="44"/>
    </location>
</feature>
<dbReference type="GO" id="GO:0004252">
    <property type="term" value="F:serine-type endopeptidase activity"/>
    <property type="evidence" value="ECO:0007669"/>
    <property type="project" value="InterPro"/>
</dbReference>
<evidence type="ECO:0000256" key="5">
    <source>
        <dbReference type="SAM" id="Phobius"/>
    </source>
</evidence>
<protein>
    <submittedName>
        <fullName evidence="8">Plasma kallikrein-like</fullName>
    </submittedName>
</protein>
<dbReference type="FunFam" id="2.40.10.10:FF:000118">
    <property type="entry name" value="Chymotrypsinogen A"/>
    <property type="match status" value="1"/>
</dbReference>
<evidence type="ECO:0000256" key="3">
    <source>
        <dbReference type="ARBA" id="ARBA00022825"/>
    </source>
</evidence>
<dbReference type="PRINTS" id="PR00722">
    <property type="entry name" value="CHYMOTRYPSIN"/>
</dbReference>
<feature type="transmembrane region" description="Helical" evidence="5">
    <location>
        <begin position="80"/>
        <end position="99"/>
    </location>
</feature>
<feature type="transmembrane region" description="Helical" evidence="5">
    <location>
        <begin position="130"/>
        <end position="152"/>
    </location>
</feature>
<keyword evidence="5" id="KW-1133">Transmembrane helix</keyword>
<dbReference type="CDD" id="cd00190">
    <property type="entry name" value="Tryp_SPc"/>
    <property type="match status" value="1"/>
</dbReference>
<sequence length="554" mass="62114">MTIDDCTLKPQTNYIHHLKLLGQTFTLRVLLLGQTFTLRVLLLGQIFTLRVLLLGQTFTLSVLLLGHTFTLRVLLLGQTFTLRVLLLCQTFTLRVLLLGQTFTLRVLLLCQTFTLRVLLLGQIFTLRVLLLGQTFTLSVLLLGHTFTLRVLLLGHTFTLRVLLLGQTFTLRVLLLCQTFTLRVLLLGQTFTLRVLLLCQTFTLRVLLLGQTFTLSVLLLGHTFTLRVLLLGQTFTLSVLLLGQTITLSVLLLGQTFTLRVLLLCHTFTPDAGLARGETCSLSNHLDLCLSTTMYLYLLILLQLLSSAGASESGIVGGKIAKPHSRPYMVSLQHRGYHVCGGMLIREDFVLTSAHCLRNAYPLTVVLGAQDLKKWKKSCQKIQVSHYHRHPLHENITQNSYDIMLLKLKTTARLTQYVTVVGLPKEDEHIPASPKCSVAGWGKTNSNNKQGSDVLMEVAVTVEDNSECKSVWQKNFDINQMMCTRTTGGKGFCQGDSGGPLICNNKAQGIVAYNYAKRCDDSQYPHVYMKIPFFMPWIKEVLHGYGDNMSLNKQE</sequence>
<dbReference type="AlphaFoldDB" id="A0A8U1BUR0"/>
<keyword evidence="4" id="KW-1015">Disulfide bond</keyword>
<feature type="domain" description="Peptidase S1" evidence="6">
    <location>
        <begin position="314"/>
        <end position="542"/>
    </location>
</feature>
<dbReference type="KEGG" id="snh:120058153"/>
<dbReference type="PANTHER" id="PTHR24271:SF80">
    <property type="entry name" value="GRANZYME 3, TANDEM DUPLICATE 1-RELATED"/>
    <property type="match status" value="1"/>
</dbReference>
<dbReference type="PROSITE" id="PS50240">
    <property type="entry name" value="TRYPSIN_DOM"/>
    <property type="match status" value="1"/>
</dbReference>
<keyword evidence="7" id="KW-1185">Reference proteome</keyword>
<keyword evidence="5" id="KW-0812">Transmembrane</keyword>
<dbReference type="Pfam" id="PF00089">
    <property type="entry name" value="Trypsin"/>
    <property type="match status" value="1"/>
</dbReference>
<proteinExistence type="predicted"/>
<keyword evidence="3" id="KW-0720">Serine protease</keyword>
<feature type="transmembrane region" description="Helical" evidence="5">
    <location>
        <begin position="172"/>
        <end position="195"/>
    </location>
</feature>
<dbReference type="RefSeq" id="XP_038862548.1">
    <property type="nucleotide sequence ID" value="XM_039006620.1"/>
</dbReference>
<dbReference type="InterPro" id="IPR001314">
    <property type="entry name" value="Peptidase_S1A"/>
</dbReference>